<name>A0A0P0XFB3_ORYSJ</name>
<dbReference type="EMBL" id="AP014964">
    <property type="protein sequence ID" value="BAT05293.1"/>
    <property type="molecule type" value="Genomic_DNA"/>
</dbReference>
<dbReference type="Gene3D" id="2.60.120.330">
    <property type="entry name" value="B-lactam Antibiotic, Isopenicillin N Synthase, Chain"/>
    <property type="match status" value="1"/>
</dbReference>
<comment type="similarity">
    <text evidence="1">Belongs to the iron/ascorbate-dependent oxidoreductase family.</text>
</comment>
<evidence type="ECO:0000313" key="7">
    <source>
        <dbReference type="EMBL" id="BAT05293.1"/>
    </source>
</evidence>
<protein>
    <submittedName>
        <fullName evidence="7">Os08g0392300 protein</fullName>
    </submittedName>
</protein>
<evidence type="ECO:0000256" key="1">
    <source>
        <dbReference type="ARBA" id="ARBA00008056"/>
    </source>
</evidence>
<dbReference type="GO" id="GO:0046872">
    <property type="term" value="F:metal ion binding"/>
    <property type="evidence" value="ECO:0007669"/>
    <property type="project" value="UniProtKB-KW"/>
</dbReference>
<evidence type="ECO:0000313" key="8">
    <source>
        <dbReference type="Proteomes" id="UP000059680"/>
    </source>
</evidence>
<reference evidence="7 8" key="2">
    <citation type="journal article" date="2013" name="Plant Cell Physiol.">
        <title>Rice Annotation Project Database (RAP-DB): an integrative and interactive database for rice genomics.</title>
        <authorList>
            <person name="Sakai H."/>
            <person name="Lee S.S."/>
            <person name="Tanaka T."/>
            <person name="Numa H."/>
            <person name="Kim J."/>
            <person name="Kawahara Y."/>
            <person name="Wakimoto H."/>
            <person name="Yang C.C."/>
            <person name="Iwamoto M."/>
            <person name="Abe T."/>
            <person name="Yamada Y."/>
            <person name="Muto A."/>
            <person name="Inokuchi H."/>
            <person name="Ikemura T."/>
            <person name="Matsumoto T."/>
            <person name="Sasaki T."/>
            <person name="Itoh T."/>
        </authorList>
    </citation>
    <scope>NUCLEOTIDE SEQUENCE [LARGE SCALE GENOMIC DNA]</scope>
    <source>
        <strain evidence="8">cv. Nipponbare</strain>
    </source>
</reference>
<reference evidence="8" key="1">
    <citation type="journal article" date="2005" name="Nature">
        <title>The map-based sequence of the rice genome.</title>
        <authorList>
            <consortium name="International rice genome sequencing project (IRGSP)"/>
            <person name="Matsumoto T."/>
            <person name="Wu J."/>
            <person name="Kanamori H."/>
            <person name="Katayose Y."/>
            <person name="Fujisawa M."/>
            <person name="Namiki N."/>
            <person name="Mizuno H."/>
            <person name="Yamamoto K."/>
            <person name="Antonio B.A."/>
            <person name="Baba T."/>
            <person name="Sakata K."/>
            <person name="Nagamura Y."/>
            <person name="Aoki H."/>
            <person name="Arikawa K."/>
            <person name="Arita K."/>
            <person name="Bito T."/>
            <person name="Chiden Y."/>
            <person name="Fujitsuka N."/>
            <person name="Fukunaka R."/>
            <person name="Hamada M."/>
            <person name="Harada C."/>
            <person name="Hayashi A."/>
            <person name="Hijishita S."/>
            <person name="Honda M."/>
            <person name="Hosokawa S."/>
            <person name="Ichikawa Y."/>
            <person name="Idonuma A."/>
            <person name="Iijima M."/>
            <person name="Ikeda M."/>
            <person name="Ikeno M."/>
            <person name="Ito K."/>
            <person name="Ito S."/>
            <person name="Ito T."/>
            <person name="Ito Y."/>
            <person name="Ito Y."/>
            <person name="Iwabuchi A."/>
            <person name="Kamiya K."/>
            <person name="Karasawa W."/>
            <person name="Kurita K."/>
            <person name="Katagiri S."/>
            <person name="Kikuta A."/>
            <person name="Kobayashi H."/>
            <person name="Kobayashi N."/>
            <person name="Machita K."/>
            <person name="Maehara T."/>
            <person name="Masukawa M."/>
            <person name="Mizubayashi T."/>
            <person name="Mukai Y."/>
            <person name="Nagasaki H."/>
            <person name="Nagata Y."/>
            <person name="Naito S."/>
            <person name="Nakashima M."/>
            <person name="Nakama Y."/>
            <person name="Nakamichi Y."/>
            <person name="Nakamura M."/>
            <person name="Meguro A."/>
            <person name="Negishi M."/>
            <person name="Ohta I."/>
            <person name="Ohta T."/>
            <person name="Okamoto M."/>
            <person name="Ono N."/>
            <person name="Saji S."/>
            <person name="Sakaguchi M."/>
            <person name="Sakai K."/>
            <person name="Shibata M."/>
            <person name="Shimokawa T."/>
            <person name="Song J."/>
            <person name="Takazaki Y."/>
            <person name="Terasawa K."/>
            <person name="Tsugane M."/>
            <person name="Tsuji K."/>
            <person name="Ueda S."/>
            <person name="Waki K."/>
            <person name="Yamagata H."/>
            <person name="Yamamoto M."/>
            <person name="Yamamoto S."/>
            <person name="Yamane H."/>
            <person name="Yoshiki S."/>
            <person name="Yoshihara R."/>
            <person name="Yukawa K."/>
            <person name="Zhong H."/>
            <person name="Yano M."/>
            <person name="Yuan Q."/>
            <person name="Ouyang S."/>
            <person name="Liu J."/>
            <person name="Jones K.M."/>
            <person name="Gansberger K."/>
            <person name="Moffat K."/>
            <person name="Hill J."/>
            <person name="Bera J."/>
            <person name="Fadrosh D."/>
            <person name="Jin S."/>
            <person name="Johri S."/>
            <person name="Kim M."/>
            <person name="Overton L."/>
            <person name="Reardon M."/>
            <person name="Tsitrin T."/>
            <person name="Vuong H."/>
            <person name="Weaver B."/>
            <person name="Ciecko A."/>
            <person name="Tallon L."/>
            <person name="Jackson J."/>
            <person name="Pai G."/>
            <person name="Aken S.V."/>
            <person name="Utterback T."/>
            <person name="Reidmuller S."/>
            <person name="Feldblyum T."/>
            <person name="Hsiao J."/>
            <person name="Zismann V."/>
            <person name="Iobst S."/>
            <person name="de Vazeille A.R."/>
            <person name="Buell C.R."/>
            <person name="Ying K."/>
            <person name="Li Y."/>
            <person name="Lu T."/>
            <person name="Huang Y."/>
            <person name="Zhao Q."/>
            <person name="Feng Q."/>
            <person name="Zhang L."/>
            <person name="Zhu J."/>
            <person name="Weng Q."/>
            <person name="Mu J."/>
            <person name="Lu Y."/>
            <person name="Fan D."/>
            <person name="Liu Y."/>
            <person name="Guan J."/>
            <person name="Zhang Y."/>
            <person name="Yu S."/>
            <person name="Liu X."/>
            <person name="Zhang Y."/>
            <person name="Hong G."/>
            <person name="Han B."/>
            <person name="Choisne N."/>
            <person name="Demange N."/>
            <person name="Orjeda G."/>
            <person name="Samain S."/>
            <person name="Cattolico L."/>
            <person name="Pelletier E."/>
            <person name="Couloux A."/>
            <person name="Segurens B."/>
            <person name="Wincker P."/>
            <person name="D'Hont A."/>
            <person name="Scarpelli C."/>
            <person name="Weissenbach J."/>
            <person name="Salanoubat M."/>
            <person name="Quetier F."/>
            <person name="Yu Y."/>
            <person name="Kim H.R."/>
            <person name="Rambo T."/>
            <person name="Currie J."/>
            <person name="Collura K."/>
            <person name="Luo M."/>
            <person name="Yang T."/>
            <person name="Ammiraju J.S.S."/>
            <person name="Engler F."/>
            <person name="Soderlund C."/>
            <person name="Wing R.A."/>
            <person name="Palmer L.E."/>
            <person name="de la Bastide M."/>
            <person name="Spiegel L."/>
            <person name="Nascimento L."/>
            <person name="Zutavern T."/>
            <person name="O'Shaughnessy A."/>
            <person name="Dike S."/>
            <person name="Dedhia N."/>
            <person name="Preston R."/>
            <person name="Balija V."/>
            <person name="McCombie W.R."/>
            <person name="Chow T."/>
            <person name="Chen H."/>
            <person name="Chung M."/>
            <person name="Chen C."/>
            <person name="Shaw J."/>
            <person name="Wu H."/>
            <person name="Hsiao K."/>
            <person name="Chao Y."/>
            <person name="Chu M."/>
            <person name="Cheng C."/>
            <person name="Hour A."/>
            <person name="Lee P."/>
            <person name="Lin S."/>
            <person name="Lin Y."/>
            <person name="Liou J."/>
            <person name="Liu S."/>
            <person name="Hsing Y."/>
            <person name="Raghuvanshi S."/>
            <person name="Mohanty A."/>
            <person name="Bharti A.K."/>
            <person name="Gaur A."/>
            <person name="Gupta V."/>
            <person name="Kumar D."/>
            <person name="Ravi V."/>
            <person name="Vij S."/>
            <person name="Kapur A."/>
            <person name="Khurana P."/>
            <person name="Khurana P."/>
            <person name="Khurana J.P."/>
            <person name="Tyagi A.K."/>
            <person name="Gaikwad K."/>
            <person name="Singh A."/>
            <person name="Dalal V."/>
            <person name="Srivastava S."/>
            <person name="Dixit A."/>
            <person name="Pal A.K."/>
            <person name="Ghazi I.A."/>
            <person name="Yadav M."/>
            <person name="Pandit A."/>
            <person name="Bhargava A."/>
            <person name="Sureshbabu K."/>
            <person name="Batra K."/>
            <person name="Sharma T.R."/>
            <person name="Mohapatra T."/>
            <person name="Singh N.K."/>
            <person name="Messing J."/>
            <person name="Nelson A.B."/>
            <person name="Fuks G."/>
            <person name="Kavchok S."/>
            <person name="Keizer G."/>
            <person name="Linton E."/>
            <person name="Llaca V."/>
            <person name="Song R."/>
            <person name="Tanyolac B."/>
            <person name="Young S."/>
            <person name="Ho-Il K."/>
            <person name="Hahn J.H."/>
            <person name="Sangsakoo G."/>
            <person name="Vanavichit A."/>
            <person name="de Mattos Luiz.A.T."/>
            <person name="Zimmer P.D."/>
            <person name="Malone G."/>
            <person name="Dellagostin O."/>
            <person name="de Oliveira A.C."/>
            <person name="Bevan M."/>
            <person name="Bancroft I."/>
            <person name="Minx P."/>
            <person name="Cordum H."/>
            <person name="Wilson R."/>
            <person name="Cheng Z."/>
            <person name="Jin W."/>
            <person name="Jiang J."/>
            <person name="Leong S.A."/>
            <person name="Iwama H."/>
            <person name="Gojobori T."/>
            <person name="Itoh T."/>
            <person name="Niimura Y."/>
            <person name="Fujii Y."/>
            <person name="Habara T."/>
            <person name="Sakai H."/>
            <person name="Sato Y."/>
            <person name="Wilson G."/>
            <person name="Kumar K."/>
            <person name="McCouch S."/>
            <person name="Juretic N."/>
            <person name="Hoen D."/>
            <person name="Wright S."/>
            <person name="Bruskiewich R."/>
            <person name="Bureau T."/>
            <person name="Miyao A."/>
            <person name="Hirochika H."/>
            <person name="Nishikawa T."/>
            <person name="Kadowaki K."/>
            <person name="Sugiura M."/>
            <person name="Burr B."/>
            <person name="Sasaki T."/>
        </authorList>
    </citation>
    <scope>NUCLEOTIDE SEQUENCE [LARGE SCALE GENOMIC DNA]</scope>
    <source>
        <strain evidence="8">cv. Nipponbare</strain>
    </source>
</reference>
<feature type="region of interest" description="Disordered" evidence="5">
    <location>
        <begin position="1"/>
        <end position="123"/>
    </location>
</feature>
<dbReference type="AlphaFoldDB" id="A0A0P0XFB3"/>
<evidence type="ECO:0000259" key="6">
    <source>
        <dbReference type="Pfam" id="PF03171"/>
    </source>
</evidence>
<dbReference type="SUPFAM" id="SSF51197">
    <property type="entry name" value="Clavaminate synthase-like"/>
    <property type="match status" value="1"/>
</dbReference>
<feature type="domain" description="Isopenicillin N synthase-like Fe(2+) 2OG dioxygenase" evidence="6">
    <location>
        <begin position="189"/>
        <end position="228"/>
    </location>
</feature>
<dbReference type="InParanoid" id="A0A0P0XFB3"/>
<proteinExistence type="inferred from homology"/>
<keyword evidence="8" id="KW-1185">Reference proteome</keyword>
<reference evidence="7 8" key="3">
    <citation type="journal article" date="2013" name="Rice">
        <title>Improvement of the Oryza sativa Nipponbare reference genome using next generation sequence and optical map data.</title>
        <authorList>
            <person name="Kawahara Y."/>
            <person name="de la Bastide M."/>
            <person name="Hamilton J.P."/>
            <person name="Kanamori H."/>
            <person name="McCombie W.R."/>
            <person name="Ouyang S."/>
            <person name="Schwartz D.C."/>
            <person name="Tanaka T."/>
            <person name="Wu J."/>
            <person name="Zhou S."/>
            <person name="Childs K.L."/>
            <person name="Davidson R.M."/>
            <person name="Lin H."/>
            <person name="Quesada-Ocampo L."/>
            <person name="Vaillancourt B."/>
            <person name="Sakai H."/>
            <person name="Lee S.S."/>
            <person name="Kim J."/>
            <person name="Numa H."/>
            <person name="Itoh T."/>
            <person name="Buell C.R."/>
            <person name="Matsumoto T."/>
        </authorList>
    </citation>
    <scope>NUCLEOTIDE SEQUENCE [LARGE SCALE GENOMIC DNA]</scope>
    <source>
        <strain evidence="8">cv. Nipponbare</strain>
    </source>
</reference>
<evidence type="ECO:0000256" key="2">
    <source>
        <dbReference type="ARBA" id="ARBA00022723"/>
    </source>
</evidence>
<feature type="compositionally biased region" description="Low complexity" evidence="5">
    <location>
        <begin position="53"/>
        <end position="81"/>
    </location>
</feature>
<feature type="compositionally biased region" description="Low complexity" evidence="5">
    <location>
        <begin position="37"/>
        <end position="46"/>
    </location>
</feature>
<dbReference type="InterPro" id="IPR027443">
    <property type="entry name" value="IPNS-like_sf"/>
</dbReference>
<evidence type="ECO:0000256" key="4">
    <source>
        <dbReference type="ARBA" id="ARBA00023004"/>
    </source>
</evidence>
<dbReference type="InterPro" id="IPR044861">
    <property type="entry name" value="IPNS-like_FE2OG_OXY"/>
</dbReference>
<keyword evidence="4" id="KW-0408">Iron</keyword>
<organism evidence="7 8">
    <name type="scientific">Oryza sativa subsp. japonica</name>
    <name type="common">Rice</name>
    <dbReference type="NCBI Taxonomy" id="39947"/>
    <lineage>
        <taxon>Eukaryota</taxon>
        <taxon>Viridiplantae</taxon>
        <taxon>Streptophyta</taxon>
        <taxon>Embryophyta</taxon>
        <taxon>Tracheophyta</taxon>
        <taxon>Spermatophyta</taxon>
        <taxon>Magnoliopsida</taxon>
        <taxon>Liliopsida</taxon>
        <taxon>Poales</taxon>
        <taxon>Poaceae</taxon>
        <taxon>BOP clade</taxon>
        <taxon>Oryzoideae</taxon>
        <taxon>Oryzeae</taxon>
        <taxon>Oryzinae</taxon>
        <taxon>Oryza</taxon>
        <taxon>Oryza sativa</taxon>
    </lineage>
</organism>
<dbReference type="STRING" id="39947.A0A0P0XFB3"/>
<dbReference type="eggNOG" id="KOG0143">
    <property type="taxonomic scope" value="Eukaryota"/>
</dbReference>
<keyword evidence="3" id="KW-0560">Oxidoreductase</keyword>
<dbReference type="PANTHER" id="PTHR10209:SF887">
    <property type="entry name" value="OS03G0860600 PROTEIN"/>
    <property type="match status" value="1"/>
</dbReference>
<dbReference type="PANTHER" id="PTHR10209">
    <property type="entry name" value="OXIDOREDUCTASE, 2OG-FE II OXYGENASE FAMILY PROTEIN"/>
    <property type="match status" value="1"/>
</dbReference>
<dbReference type="PaxDb" id="39947-A0A0P0XFB3"/>
<sequence length="361" mass="40284">MLASPPSPTSSTTSTGTEMLFCSSASPSPRHRRRPSRSSTSLRRMSTVAGWLPRSGWPPRRSASSRWSTTTSPRSSRMRCSQRCGTSTRSPWRQRRHTTPGTSAARFGSAPTTTCSGRRRPTGATRCSWRWRRRGLRRRRSRRRAGAWLRSTPRRLGEWLFELLSEALGLPAGYLGLDAGCKDGLGGAANYYRPCPELEATMGTTRQSDPSFLTVLLQDTSGGGFCFFRRLLLHCCICSTIARWTERLSCCCCGNISTTMSKMSFAKLRRTFSSNSILVCTIGASSPVISPCLPLCRDDVKVVSLSFLRADSQLSREHSLIICILSKWLYINKIELNINIKVKIDQLPKVAKKYCLVEVYS</sequence>
<dbReference type="Pfam" id="PF03171">
    <property type="entry name" value="2OG-FeII_Oxy"/>
    <property type="match status" value="1"/>
</dbReference>
<feature type="compositionally biased region" description="Low complexity" evidence="5">
    <location>
        <begin position="9"/>
        <end position="28"/>
    </location>
</feature>
<gene>
    <name evidence="7" type="ordered locus">Os08g0392300</name>
    <name evidence="7" type="ORF">OSNPB_080392300</name>
</gene>
<accession>A0A0P0XFB3</accession>
<dbReference type="Gramene" id="Os08t0392300-00">
    <property type="protein sequence ID" value="Os08t0392300-00"/>
    <property type="gene ID" value="Os08g0392300"/>
</dbReference>
<evidence type="ECO:0000256" key="5">
    <source>
        <dbReference type="SAM" id="MobiDB-lite"/>
    </source>
</evidence>
<keyword evidence="2" id="KW-0479">Metal-binding</keyword>
<dbReference type="GO" id="GO:0016491">
    <property type="term" value="F:oxidoreductase activity"/>
    <property type="evidence" value="ECO:0007669"/>
    <property type="project" value="UniProtKB-KW"/>
</dbReference>
<evidence type="ECO:0000256" key="3">
    <source>
        <dbReference type="ARBA" id="ARBA00023002"/>
    </source>
</evidence>
<dbReference type="Proteomes" id="UP000059680">
    <property type="component" value="Chromosome 8"/>
</dbReference>